<dbReference type="InterPro" id="IPR027248">
    <property type="entry name" value="Sm_D2"/>
</dbReference>
<evidence type="ECO:0000256" key="4">
    <source>
        <dbReference type="ARBA" id="ARBA00022490"/>
    </source>
</evidence>
<evidence type="ECO:0000259" key="10">
    <source>
        <dbReference type="PROSITE" id="PS52002"/>
    </source>
</evidence>
<keyword evidence="7 9" id="KW-0539">Nucleus</keyword>
<evidence type="ECO:0000256" key="9">
    <source>
        <dbReference type="RuleBase" id="RU365051"/>
    </source>
</evidence>
<dbReference type="AlphaFoldDB" id="A0AAW2H6C1"/>
<comment type="subcellular location">
    <subcellularLocation>
        <location evidence="2">Cytoplasm</location>
        <location evidence="2">Cytosol</location>
    </subcellularLocation>
    <subcellularLocation>
        <location evidence="1 9">Nucleus</location>
    </subcellularLocation>
</comment>
<feature type="domain" description="Sm" evidence="10">
    <location>
        <begin position="28"/>
        <end position="103"/>
    </location>
</feature>
<dbReference type="InterPro" id="IPR010920">
    <property type="entry name" value="LSM_dom_sf"/>
</dbReference>
<evidence type="ECO:0000256" key="1">
    <source>
        <dbReference type="ARBA" id="ARBA00004123"/>
    </source>
</evidence>
<sequence>MFKHKYNDLLTNYEIREYEKKQHREGPLSLLHEAVKQKRDVFINLRSNRKVVAGVVAYDKHMNMVLERAIEIYREKGGGGQNRERKLGTMFLRGDNVVVIVLL</sequence>
<dbReference type="SUPFAM" id="SSF50182">
    <property type="entry name" value="Sm-like ribonucleoproteins"/>
    <property type="match status" value="1"/>
</dbReference>
<evidence type="ECO:0000256" key="6">
    <source>
        <dbReference type="ARBA" id="ARBA00023187"/>
    </source>
</evidence>
<dbReference type="GO" id="GO:0030532">
    <property type="term" value="C:small nuclear ribonucleoprotein complex"/>
    <property type="evidence" value="ECO:0007669"/>
    <property type="project" value="InterPro"/>
</dbReference>
<evidence type="ECO:0000256" key="8">
    <source>
        <dbReference type="ARBA" id="ARBA00023274"/>
    </source>
</evidence>
<dbReference type="Pfam" id="PF01423">
    <property type="entry name" value="LSM"/>
    <property type="match status" value="1"/>
</dbReference>
<protein>
    <recommendedName>
        <fullName evidence="9">Small nuclear ribonucleoprotein Sm D2</fullName>
        <shortName evidence="9">Sm-D2</shortName>
    </recommendedName>
    <alternativeName>
        <fullName evidence="9">snRNP core protein D2</fullName>
    </alternativeName>
</protein>
<evidence type="ECO:0000256" key="5">
    <source>
        <dbReference type="ARBA" id="ARBA00022664"/>
    </source>
</evidence>
<dbReference type="PANTHER" id="PTHR12777">
    <property type="entry name" value="SMALL NUCLEAR RIBONUCLEOPROTEIN SM D2"/>
    <property type="match status" value="1"/>
</dbReference>
<dbReference type="EMBL" id="JARGDH010000082">
    <property type="protein sequence ID" value="KAL0263900.1"/>
    <property type="molecule type" value="Genomic_DNA"/>
</dbReference>
<keyword evidence="5 9" id="KW-0507">mRNA processing</keyword>
<evidence type="ECO:0000256" key="3">
    <source>
        <dbReference type="ARBA" id="ARBA00008146"/>
    </source>
</evidence>
<name>A0AAW2H6C1_9NEOP</name>
<organism evidence="11">
    <name type="scientific">Menopon gallinae</name>
    <name type="common">poultry shaft louse</name>
    <dbReference type="NCBI Taxonomy" id="328185"/>
    <lineage>
        <taxon>Eukaryota</taxon>
        <taxon>Metazoa</taxon>
        <taxon>Ecdysozoa</taxon>
        <taxon>Arthropoda</taxon>
        <taxon>Hexapoda</taxon>
        <taxon>Insecta</taxon>
        <taxon>Pterygota</taxon>
        <taxon>Neoptera</taxon>
        <taxon>Paraneoptera</taxon>
        <taxon>Psocodea</taxon>
        <taxon>Troctomorpha</taxon>
        <taxon>Phthiraptera</taxon>
        <taxon>Amblycera</taxon>
        <taxon>Menoponidae</taxon>
        <taxon>Menopon</taxon>
    </lineage>
</organism>
<gene>
    <name evidence="11" type="ORF">PYX00_010868</name>
</gene>
<dbReference type="InterPro" id="IPR047575">
    <property type="entry name" value="Sm"/>
</dbReference>
<proteinExistence type="inferred from homology"/>
<evidence type="ECO:0000313" key="11">
    <source>
        <dbReference type="EMBL" id="KAL0263900.1"/>
    </source>
</evidence>
<accession>A0AAW2H6C1</accession>
<dbReference type="GO" id="GO:0005829">
    <property type="term" value="C:cytosol"/>
    <property type="evidence" value="ECO:0007669"/>
    <property type="project" value="UniProtKB-SubCell"/>
</dbReference>
<reference evidence="11" key="1">
    <citation type="journal article" date="2024" name="Gigascience">
        <title>Chromosome-level genome of the poultry shaft louse Menopon gallinae provides insight into the host-switching and adaptive evolution of parasitic lice.</title>
        <authorList>
            <person name="Xu Y."/>
            <person name="Ma L."/>
            <person name="Liu S."/>
            <person name="Liang Y."/>
            <person name="Liu Q."/>
            <person name="He Z."/>
            <person name="Tian L."/>
            <person name="Duan Y."/>
            <person name="Cai W."/>
            <person name="Li H."/>
            <person name="Song F."/>
        </authorList>
    </citation>
    <scope>NUCLEOTIDE SEQUENCE</scope>
    <source>
        <strain evidence="11">Cailab_2023a</strain>
    </source>
</reference>
<dbReference type="PROSITE" id="PS52002">
    <property type="entry name" value="SM"/>
    <property type="match status" value="1"/>
</dbReference>
<dbReference type="Gene3D" id="2.30.30.100">
    <property type="match status" value="1"/>
</dbReference>
<comment type="similarity">
    <text evidence="3 9">Belongs to the snRNP core protein family.</text>
</comment>
<keyword evidence="4" id="KW-0963">Cytoplasm</keyword>
<dbReference type="GO" id="GO:0008380">
    <property type="term" value="P:RNA splicing"/>
    <property type="evidence" value="ECO:0007669"/>
    <property type="project" value="UniProtKB-KW"/>
</dbReference>
<dbReference type="GO" id="GO:0006397">
    <property type="term" value="P:mRNA processing"/>
    <property type="evidence" value="ECO:0007669"/>
    <property type="project" value="UniProtKB-KW"/>
</dbReference>
<dbReference type="InterPro" id="IPR001163">
    <property type="entry name" value="Sm_dom_euk/arc"/>
</dbReference>
<comment type="caution">
    <text evidence="11">The sequence shown here is derived from an EMBL/GenBank/DDBJ whole genome shotgun (WGS) entry which is preliminary data.</text>
</comment>
<evidence type="ECO:0000256" key="2">
    <source>
        <dbReference type="ARBA" id="ARBA00004514"/>
    </source>
</evidence>
<keyword evidence="6 9" id="KW-0508">mRNA splicing</keyword>
<keyword evidence="8 9" id="KW-0687">Ribonucleoprotein</keyword>
<evidence type="ECO:0000256" key="7">
    <source>
        <dbReference type="ARBA" id="ARBA00023242"/>
    </source>
</evidence>
<dbReference type="SMART" id="SM00651">
    <property type="entry name" value="Sm"/>
    <property type="match status" value="1"/>
</dbReference>
<dbReference type="GO" id="GO:0003723">
    <property type="term" value="F:RNA binding"/>
    <property type="evidence" value="ECO:0007669"/>
    <property type="project" value="InterPro"/>
</dbReference>